<feature type="transmembrane region" description="Helical" evidence="1">
    <location>
        <begin position="91"/>
        <end position="113"/>
    </location>
</feature>
<dbReference type="NCBIfam" id="NF047510">
    <property type="entry name" value="LIC_10190_fam"/>
    <property type="match status" value="1"/>
</dbReference>
<keyword evidence="1" id="KW-0812">Transmembrane</keyword>
<feature type="domain" description="DUF8201" evidence="2">
    <location>
        <begin position="1"/>
        <end position="394"/>
    </location>
</feature>
<dbReference type="InterPro" id="IPR058065">
    <property type="entry name" value="LIC_10190-like"/>
</dbReference>
<feature type="transmembrane region" description="Helical" evidence="1">
    <location>
        <begin position="261"/>
        <end position="284"/>
    </location>
</feature>
<keyword evidence="1" id="KW-1133">Transmembrane helix</keyword>
<evidence type="ECO:0000313" key="3">
    <source>
        <dbReference type="EMBL" id="SIT97146.1"/>
    </source>
</evidence>
<dbReference type="Pfam" id="PF26626">
    <property type="entry name" value="DUF8201"/>
    <property type="match status" value="1"/>
</dbReference>
<keyword evidence="1" id="KW-0472">Membrane</keyword>
<feature type="transmembrane region" description="Helical" evidence="1">
    <location>
        <begin position="343"/>
        <end position="361"/>
    </location>
</feature>
<feature type="transmembrane region" description="Helical" evidence="1">
    <location>
        <begin position="223"/>
        <end position="249"/>
    </location>
</feature>
<gene>
    <name evidence="3" type="ORF">SAMN05660493_01855</name>
</gene>
<sequence length="534" mass="62343">MLIILKTVVIFLLTNFGNGFLFTQFFKNKSSSFVFTSLIGMCGLMLLQTAIAFFCPLNGYVEILFLLSGVVGSLMFIRTRNFSSVTVFTRLNIWFYIYIVIILLAGSFLPYWYDHYSYYVPTINYLREFGFVKGVASLDLLLGQSSFWHIYQSTFSHFTDPDLKVNTYLAVLFLFYIYERRQWVFLVFLALFLPFLQQPSPDFPVLVITLIIINELIGKRDSQLLMCLSLLAVCIKPTSFWLVLLLIGLRIYKKNWSVKMLLPVFIFGSVYMLKNFWLFGFPVFPVGLIDFNLPWQPSREILTYSSQIGLLKSYDMQYSWQQVMAFDFWERICHWFDVGYKAIFNWGILGCLFVLGFFAILKKSMFYRILFFVFVLKFFIIITISAQYRFFADLYLVTLFVLLKAIPRKENNMLALGLSAIVLVFFSFPGLLKGQFSVKRWLKGFDGSQIYKPQQLDSVAINSEYTIGNLSFYVPKDPMQKSIFPSLSIYDLQIYRYYGVFPQRGGNGFVQRKLSVQEKKQLDGIIRIHEISRP</sequence>
<evidence type="ECO:0000313" key="4">
    <source>
        <dbReference type="Proteomes" id="UP000187261"/>
    </source>
</evidence>
<dbReference type="EMBL" id="FTPU01000018">
    <property type="protein sequence ID" value="SIT97146.1"/>
    <property type="molecule type" value="Genomic_DNA"/>
</dbReference>
<feature type="transmembrane region" description="Helical" evidence="1">
    <location>
        <begin position="6"/>
        <end position="26"/>
    </location>
</feature>
<evidence type="ECO:0000256" key="1">
    <source>
        <dbReference type="SAM" id="Phobius"/>
    </source>
</evidence>
<accession>A0A1U7PUB2</accession>
<dbReference type="Proteomes" id="UP000187261">
    <property type="component" value="Unassembled WGS sequence"/>
</dbReference>
<dbReference type="RefSeq" id="WP_076783333.1">
    <property type="nucleotide sequence ID" value="NZ_FTPU01000018.1"/>
</dbReference>
<name>A0A1U7PUB2_9FLAO</name>
<feature type="transmembrane region" description="Helical" evidence="1">
    <location>
        <begin position="60"/>
        <end position="79"/>
    </location>
</feature>
<dbReference type="STRING" id="1121284.SAMN05660493_01855"/>
<dbReference type="InterPro" id="IPR058514">
    <property type="entry name" value="DUF8201"/>
</dbReference>
<organism evidence="3 4">
    <name type="scientific">Epilithonimonas bovis DSM 19482</name>
    <dbReference type="NCBI Taxonomy" id="1121284"/>
    <lineage>
        <taxon>Bacteria</taxon>
        <taxon>Pseudomonadati</taxon>
        <taxon>Bacteroidota</taxon>
        <taxon>Flavobacteriia</taxon>
        <taxon>Flavobacteriales</taxon>
        <taxon>Weeksellaceae</taxon>
        <taxon>Chryseobacterium group</taxon>
        <taxon>Epilithonimonas</taxon>
    </lineage>
</organism>
<feature type="transmembrane region" description="Helical" evidence="1">
    <location>
        <begin position="366"/>
        <end position="384"/>
    </location>
</feature>
<proteinExistence type="predicted"/>
<feature type="transmembrane region" description="Helical" evidence="1">
    <location>
        <begin position="413"/>
        <end position="432"/>
    </location>
</feature>
<feature type="transmembrane region" description="Helical" evidence="1">
    <location>
        <begin position="33"/>
        <end position="54"/>
    </location>
</feature>
<dbReference type="AlphaFoldDB" id="A0A1U7PUB2"/>
<keyword evidence="4" id="KW-1185">Reference proteome</keyword>
<evidence type="ECO:0000259" key="2">
    <source>
        <dbReference type="Pfam" id="PF26626"/>
    </source>
</evidence>
<reference evidence="4" key="1">
    <citation type="submission" date="2016-10" db="EMBL/GenBank/DDBJ databases">
        <authorList>
            <person name="Varghese N."/>
            <person name="Submissions S."/>
        </authorList>
    </citation>
    <scope>NUCLEOTIDE SEQUENCE [LARGE SCALE GENOMIC DNA]</scope>
    <source>
        <strain evidence="4">DSM 19482</strain>
    </source>
</reference>
<protein>
    <recommendedName>
        <fullName evidence="2">DUF8201 domain-containing protein</fullName>
    </recommendedName>
</protein>